<reference evidence="2 3" key="3">
    <citation type="journal article" date="2020" name="Int. J. Syst. Evol. Microbiol.">
        <title>Corynebacterium silvaticum sp. nov., a unique group of NTTB corynebacteria in wild boar and roe deer.</title>
        <authorList>
            <person name="Dangel A."/>
            <person name="Berger A."/>
            <person name="Rau J."/>
            <person name="Eisenberg T."/>
            <person name="Kampfer P."/>
            <person name="Margos G."/>
            <person name="Contzen M."/>
            <person name="Busse H.J."/>
            <person name="Konrad R."/>
            <person name="Peters M."/>
            <person name="Sting R."/>
            <person name="Sing A."/>
        </authorList>
    </citation>
    <scope>NUCLEOTIDE SEQUENCE [LARGE SCALE GENOMIC DNA]</scope>
    <source>
        <strain evidence="2 3">PO100/5</strain>
    </source>
</reference>
<reference evidence="2 3" key="2">
    <citation type="journal article" date="2020" name="Antonie Van Leeuwenhoek">
        <title>Phylogenomic characterisation of a novel corynebacterial species pathogenic to animals.</title>
        <authorList>
            <person name="Moller J."/>
            <person name="Musella L."/>
            <person name="Melnikov V."/>
            <person name="Geissdorfer W."/>
            <person name="Burkovski A."/>
            <person name="Sangal V."/>
        </authorList>
    </citation>
    <scope>NUCLEOTIDE SEQUENCE [LARGE SCALE GENOMIC DNA]</scope>
    <source>
        <strain evidence="2 3">PO100/5</strain>
    </source>
</reference>
<name>A0A7Y4LKB3_9CORY</name>
<sequence>MGKLWIRQVKATRDDSTASIIDLAPGLNCIVGPSNTSKTRIAKTIAFACGGKDLPFTDKTGYTTAAVTFVTADGEVTLSRSTKRGSSIEVASTDPNVESGKYSRNNKSKQPVNNLLIGLLGINPGRQVITNEAFNKVRFTWHAIEHTLLVPESEIGRPDPSILLPKSSSAQSLTQNLSALLVLAQDENFDEATSRESASDKRARRRAVERYIYQQLDIIQARKAELERAEQQAAAEGATIEAYLAGLRAQLEDLQNQREHILTQDGELITTISHQTQELEGLEIAVEQRGTLITQYDADIARLDLQLQGMRHDQTHPHPDTCQFCHSTIATPPPTDEDIAAFETEIARIQHLKQEATDDLDPLRQIAADLAADLGHNKQAHVQLLNQLTCNLDPATRAIQTQIDQLAAAQRIKAEHEQLAELESRFQKTLDGDDEASDPDAEKFKPLEYFDGDFYYSMTRSMQDILEQAHFPRAQSAAFNRQVFDIEIAGYAKAEEQGKGYCAFFNTVVVLAFHAFMNRRSPHAPGFVLIDTPLHGFDEGKNTPNTSMRAGLFEYFAEQAKDQQIIILENADRTEGLEFNEATTVIEFSKSKTRGRYGYLDDVYDVAEEEQRWQTPTASQ</sequence>
<keyword evidence="1" id="KW-0175">Coiled coil</keyword>
<protein>
    <submittedName>
        <fullName evidence="2">AAA family ATPase</fullName>
    </submittedName>
</protein>
<evidence type="ECO:0000313" key="3">
    <source>
        <dbReference type="Proteomes" id="UP000195652"/>
    </source>
</evidence>
<reference evidence="2 3" key="1">
    <citation type="journal article" date="2014" name="BMC Vet. Res.">
        <title>First report of Corynebacterium pseudotuberculosis from caseous lymphadenitis lesions in Black Alentejano pig (Sus scrofa domesticus).</title>
        <authorList>
            <person name="Oliveira M."/>
            <person name="Barroco C."/>
            <person name="Mottola C."/>
            <person name="Santos R."/>
            <person name="Lemsaddek A."/>
            <person name="Tavares L."/>
            <person name="Semedo-Lemsaddek T."/>
        </authorList>
    </citation>
    <scope>NUCLEOTIDE SEQUENCE [LARGE SCALE GENOMIC DNA]</scope>
    <source>
        <strain evidence="2 3">PO100/5</strain>
    </source>
</reference>
<evidence type="ECO:0000313" key="2">
    <source>
        <dbReference type="EMBL" id="ARU45706.1"/>
    </source>
</evidence>
<dbReference type="Gene3D" id="3.40.50.300">
    <property type="entry name" value="P-loop containing nucleotide triphosphate hydrolases"/>
    <property type="match status" value="1"/>
</dbReference>
<keyword evidence="3" id="KW-1185">Reference proteome</keyword>
<dbReference type="GO" id="GO:0016887">
    <property type="term" value="F:ATP hydrolysis activity"/>
    <property type="evidence" value="ECO:0007669"/>
    <property type="project" value="InterPro"/>
</dbReference>
<evidence type="ECO:0000256" key="1">
    <source>
        <dbReference type="SAM" id="Coils"/>
    </source>
</evidence>
<dbReference type="GeneID" id="75007327"/>
<accession>A0A7Y4LKB3</accession>
<dbReference type="SUPFAM" id="SSF52540">
    <property type="entry name" value="P-loop containing nucleoside triphosphate hydrolases"/>
    <property type="match status" value="1"/>
</dbReference>
<feature type="coiled-coil region" evidence="1">
    <location>
        <begin position="216"/>
        <end position="264"/>
    </location>
</feature>
<dbReference type="Proteomes" id="UP000195652">
    <property type="component" value="Chromosome"/>
</dbReference>
<organism evidence="2 3">
    <name type="scientific">Corynebacterium silvaticum</name>
    <dbReference type="NCBI Taxonomy" id="2320431"/>
    <lineage>
        <taxon>Bacteria</taxon>
        <taxon>Bacillati</taxon>
        <taxon>Actinomycetota</taxon>
        <taxon>Actinomycetes</taxon>
        <taxon>Mycobacteriales</taxon>
        <taxon>Corynebacteriaceae</taxon>
        <taxon>Corynebacterium</taxon>
    </lineage>
</organism>
<gene>
    <name evidence="2" type="ORF">CBE74_03420</name>
</gene>
<reference evidence="2 3" key="4">
    <citation type="journal article" date="2020" name="PLoS ONE">
        <title>Taxonomic classification of strain PO100/5 shows a broader geographic distribution and genetic markers of the recently described Corynebacterium silvaticum.</title>
        <authorList>
            <person name="Viana M.V.C."/>
            <person name="Profeta R."/>
            <person name="da Silva A.L."/>
            <person name="Hurtado R."/>
            <person name="Cerqueira J.C."/>
            <person name="Ribeiro B.F.S."/>
            <person name="Almeida M.O."/>
            <person name="Morais-Rodrigues F."/>
            <person name="Soares S.C."/>
            <person name="Oliveira M."/>
            <person name="Tavares L."/>
            <person name="Figueiredo H."/>
            <person name="Wattam A.R."/>
            <person name="Barh D."/>
            <person name="Ghosh P."/>
            <person name="Silva A."/>
            <person name="Azevedo V."/>
        </authorList>
    </citation>
    <scope>NUCLEOTIDE SEQUENCE [LARGE SCALE GENOMIC DNA]</scope>
    <source>
        <strain evidence="2 3">PO100/5</strain>
    </source>
</reference>
<proteinExistence type="predicted"/>
<dbReference type="EMBL" id="CP021417">
    <property type="protein sequence ID" value="ARU45706.1"/>
    <property type="molecule type" value="Genomic_DNA"/>
</dbReference>
<dbReference type="GO" id="GO:0006302">
    <property type="term" value="P:double-strand break repair"/>
    <property type="evidence" value="ECO:0007669"/>
    <property type="project" value="InterPro"/>
</dbReference>
<dbReference type="InterPro" id="IPR027417">
    <property type="entry name" value="P-loop_NTPase"/>
</dbReference>
<dbReference type="AlphaFoldDB" id="A0A7Y4LKB3"/>
<dbReference type="RefSeq" id="WP_087453549.1">
    <property type="nucleotide sequence ID" value="NZ_CP021417.2"/>
</dbReference>
<dbReference type="KEGG" id="csil:CBE74_03420"/>